<evidence type="ECO:0000256" key="1">
    <source>
        <dbReference type="SAM" id="MobiDB-lite"/>
    </source>
</evidence>
<feature type="region of interest" description="Disordered" evidence="1">
    <location>
        <begin position="188"/>
        <end position="331"/>
    </location>
</feature>
<dbReference type="OMA" id="EYSGFQN"/>
<feature type="compositionally biased region" description="Polar residues" evidence="1">
    <location>
        <begin position="234"/>
        <end position="252"/>
    </location>
</feature>
<feature type="compositionally biased region" description="Low complexity" evidence="1">
    <location>
        <begin position="203"/>
        <end position="216"/>
    </location>
</feature>
<feature type="transmembrane region" description="Helical" evidence="2">
    <location>
        <begin position="12"/>
        <end position="41"/>
    </location>
</feature>
<dbReference type="AlphaFoldDB" id="N1PXN3"/>
<feature type="compositionally biased region" description="Polar residues" evidence="1">
    <location>
        <begin position="120"/>
        <end position="138"/>
    </location>
</feature>
<feature type="region of interest" description="Disordered" evidence="1">
    <location>
        <begin position="86"/>
        <end position="138"/>
    </location>
</feature>
<proteinExistence type="predicted"/>
<gene>
    <name evidence="3" type="ORF">DOTSEDRAFT_69091</name>
</gene>
<accession>N1PXN3</accession>
<keyword evidence="2" id="KW-0812">Transmembrane</keyword>
<evidence type="ECO:0000313" key="4">
    <source>
        <dbReference type="Proteomes" id="UP000016933"/>
    </source>
</evidence>
<protein>
    <submittedName>
        <fullName evidence="3">Uncharacterized protein</fullName>
    </submittedName>
</protein>
<reference evidence="3 4" key="2">
    <citation type="journal article" date="2012" name="PLoS Pathog.">
        <title>Diverse lifestyles and strategies of plant pathogenesis encoded in the genomes of eighteen Dothideomycetes fungi.</title>
        <authorList>
            <person name="Ohm R.A."/>
            <person name="Feau N."/>
            <person name="Henrissat B."/>
            <person name="Schoch C.L."/>
            <person name="Horwitz B.A."/>
            <person name="Barry K.W."/>
            <person name="Condon B.J."/>
            <person name="Copeland A.C."/>
            <person name="Dhillon B."/>
            <person name="Glaser F."/>
            <person name="Hesse C.N."/>
            <person name="Kosti I."/>
            <person name="LaButti K."/>
            <person name="Lindquist E.A."/>
            <person name="Lucas S."/>
            <person name="Salamov A.A."/>
            <person name="Bradshaw R.E."/>
            <person name="Ciuffetti L."/>
            <person name="Hamelin R.C."/>
            <person name="Kema G.H.J."/>
            <person name="Lawrence C."/>
            <person name="Scott J.A."/>
            <person name="Spatafora J.W."/>
            <person name="Turgeon B.G."/>
            <person name="de Wit P.J.G.M."/>
            <person name="Zhong S."/>
            <person name="Goodwin S.B."/>
            <person name="Grigoriev I.V."/>
        </authorList>
    </citation>
    <scope>NUCLEOTIDE SEQUENCE [LARGE SCALE GENOMIC DNA]</scope>
    <source>
        <strain evidence="4">NZE10 / CBS 128990</strain>
    </source>
</reference>
<feature type="compositionally biased region" description="Polar residues" evidence="1">
    <location>
        <begin position="218"/>
        <end position="227"/>
    </location>
</feature>
<keyword evidence="2" id="KW-0472">Membrane</keyword>
<keyword evidence="2" id="KW-1133">Transmembrane helix</keyword>
<sequence length="349" mass="38341">MPFRLAGVVEGIAEYGAYAVIGLMLAVGAVPLLVVISSFSIAGVSLAVLYILYRVTIFMISETFLALRHRIWDPRRWPPSSKIDRQAYRRRQSLRSSEHSIPSRHYAKPRSRRQSHSRMDSVTGTTFATSESATPSRSATIASFASNEDRDFGDLGGWAGPNEDNEALYMARHNQAFSGLLLGCTESPTQQTPIHSRRGSLDSSPIASRSSSRAPITSEYSGFQNQMRPRRTSNEQTSPRKINTPYGPQTPNREGFFDFGGDGSTSFSAGGSITPTSHESRSTLSLNDRQSRSRRSSFYRRSANLSTTSLGQVPEGRPVGGESTLVGSPLTDEDGLRAMRRHVRSATVR</sequence>
<dbReference type="HOGENOM" id="CLU_794585_0_0_1"/>
<reference evidence="4" key="1">
    <citation type="journal article" date="2012" name="PLoS Genet.">
        <title>The genomes of the fungal plant pathogens Cladosporium fulvum and Dothistroma septosporum reveal adaptation to different hosts and lifestyles but also signatures of common ancestry.</title>
        <authorList>
            <person name="de Wit P.J.G.M."/>
            <person name="van der Burgt A."/>
            <person name="Oekmen B."/>
            <person name="Stergiopoulos I."/>
            <person name="Abd-Elsalam K.A."/>
            <person name="Aerts A.L."/>
            <person name="Bahkali A.H."/>
            <person name="Beenen H.G."/>
            <person name="Chettri P."/>
            <person name="Cox M.P."/>
            <person name="Datema E."/>
            <person name="de Vries R.P."/>
            <person name="Dhillon B."/>
            <person name="Ganley A.R."/>
            <person name="Griffiths S.A."/>
            <person name="Guo Y."/>
            <person name="Hamelin R.C."/>
            <person name="Henrissat B."/>
            <person name="Kabir M.S."/>
            <person name="Jashni M.K."/>
            <person name="Kema G."/>
            <person name="Klaubauf S."/>
            <person name="Lapidus A."/>
            <person name="Levasseur A."/>
            <person name="Lindquist E."/>
            <person name="Mehrabi R."/>
            <person name="Ohm R.A."/>
            <person name="Owen T.J."/>
            <person name="Salamov A."/>
            <person name="Schwelm A."/>
            <person name="Schijlen E."/>
            <person name="Sun H."/>
            <person name="van den Burg H.A."/>
            <person name="van Ham R.C.H.J."/>
            <person name="Zhang S."/>
            <person name="Goodwin S.B."/>
            <person name="Grigoriev I.V."/>
            <person name="Collemare J."/>
            <person name="Bradshaw R.E."/>
        </authorList>
    </citation>
    <scope>NUCLEOTIDE SEQUENCE [LARGE SCALE GENOMIC DNA]</scope>
    <source>
        <strain evidence="4">NZE10 / CBS 128990</strain>
    </source>
</reference>
<evidence type="ECO:0000256" key="2">
    <source>
        <dbReference type="SAM" id="Phobius"/>
    </source>
</evidence>
<name>N1PXN3_DOTSN</name>
<dbReference type="EMBL" id="KB446536">
    <property type="protein sequence ID" value="EME46984.1"/>
    <property type="molecule type" value="Genomic_DNA"/>
</dbReference>
<evidence type="ECO:0000313" key="3">
    <source>
        <dbReference type="EMBL" id="EME46984.1"/>
    </source>
</evidence>
<keyword evidence="4" id="KW-1185">Reference proteome</keyword>
<dbReference type="OrthoDB" id="10431271at2759"/>
<organism evidence="3 4">
    <name type="scientific">Dothistroma septosporum (strain NZE10 / CBS 128990)</name>
    <name type="common">Red band needle blight fungus</name>
    <name type="synonym">Mycosphaerella pini</name>
    <dbReference type="NCBI Taxonomy" id="675120"/>
    <lineage>
        <taxon>Eukaryota</taxon>
        <taxon>Fungi</taxon>
        <taxon>Dikarya</taxon>
        <taxon>Ascomycota</taxon>
        <taxon>Pezizomycotina</taxon>
        <taxon>Dothideomycetes</taxon>
        <taxon>Dothideomycetidae</taxon>
        <taxon>Mycosphaerellales</taxon>
        <taxon>Mycosphaerellaceae</taxon>
        <taxon>Dothistroma</taxon>
    </lineage>
</organism>
<feature type="transmembrane region" description="Helical" evidence="2">
    <location>
        <begin position="47"/>
        <end position="67"/>
    </location>
</feature>
<feature type="compositionally biased region" description="Basic residues" evidence="1">
    <location>
        <begin position="105"/>
        <end position="116"/>
    </location>
</feature>
<dbReference type="Proteomes" id="UP000016933">
    <property type="component" value="Unassembled WGS sequence"/>
</dbReference>